<dbReference type="eggNOG" id="arCOG10172">
    <property type="taxonomic scope" value="Archaea"/>
</dbReference>
<organism evidence="1 2">
    <name type="scientific">Halostagnicola larsenii XH-48</name>
    <dbReference type="NCBI Taxonomy" id="797299"/>
    <lineage>
        <taxon>Archaea</taxon>
        <taxon>Methanobacteriati</taxon>
        <taxon>Methanobacteriota</taxon>
        <taxon>Stenosarchaea group</taxon>
        <taxon>Halobacteria</taxon>
        <taxon>Halobacteriales</taxon>
        <taxon>Natrialbaceae</taxon>
        <taxon>Halostagnicola</taxon>
    </lineage>
</organism>
<evidence type="ECO:0000313" key="2">
    <source>
        <dbReference type="Proteomes" id="UP000019024"/>
    </source>
</evidence>
<dbReference type="HOGENOM" id="CLU_1574936_0_0_2"/>
<name>W0JNP6_9EURY</name>
<dbReference type="GeneID" id="25144226"/>
<protein>
    <submittedName>
        <fullName evidence="1">Uncharacterized protein</fullName>
    </submittedName>
</protein>
<dbReference type="KEGG" id="hlr:HALLA_06945"/>
<keyword evidence="2" id="KW-1185">Reference proteome</keyword>
<dbReference type="OrthoDB" id="214274at2157"/>
<accession>W0JNP6</accession>
<dbReference type="InterPro" id="IPR047676">
    <property type="entry name" value="FxLYD_dom"/>
</dbReference>
<dbReference type="RefSeq" id="WP_049951833.1">
    <property type="nucleotide sequence ID" value="NZ_CP007055.1"/>
</dbReference>
<proteinExistence type="predicted"/>
<evidence type="ECO:0000313" key="1">
    <source>
        <dbReference type="EMBL" id="AHF98627.1"/>
    </source>
</evidence>
<dbReference type="PROSITE" id="PS51257">
    <property type="entry name" value="PROKAR_LIPOPROTEIN"/>
    <property type="match status" value="1"/>
</dbReference>
<dbReference type="STRING" id="797299.HALLA_06945"/>
<dbReference type="EMBL" id="CP007055">
    <property type="protein sequence ID" value="AHF98627.1"/>
    <property type="molecule type" value="Genomic_DNA"/>
</dbReference>
<dbReference type="NCBIfam" id="NF038353">
    <property type="entry name" value="FxLYD_dom"/>
    <property type="match status" value="1"/>
</dbReference>
<dbReference type="AlphaFoldDB" id="W0JNP6"/>
<gene>
    <name evidence="1" type="ORF">HALLA_06945</name>
</gene>
<dbReference type="Proteomes" id="UP000019024">
    <property type="component" value="Chromosome"/>
</dbReference>
<reference evidence="1 2" key="1">
    <citation type="submission" date="2014-01" db="EMBL/GenBank/DDBJ databases">
        <authorList>
            <consortium name="DOE Joint Genome Institute"/>
            <person name="Anderson I."/>
            <person name="Huntemann M."/>
            <person name="Han J."/>
            <person name="Chen A."/>
            <person name="Kyrpides N."/>
            <person name="Mavromatis K."/>
            <person name="Markowitz V."/>
            <person name="Palaniappan K."/>
            <person name="Ivanova N."/>
            <person name="Schaumberg A."/>
            <person name="Pati A."/>
            <person name="Liolios K."/>
            <person name="Nordberg H.P."/>
            <person name="Cantor M.N."/>
            <person name="Hua S.X."/>
            <person name="Woyke T."/>
        </authorList>
    </citation>
    <scope>NUCLEOTIDE SEQUENCE [LARGE SCALE GENOMIC DNA]</scope>
    <source>
        <strain evidence="1 2">XH-48</strain>
    </source>
</reference>
<sequence>MATERRSRRAVLTTLGVTTIASLAGCSGADIGNEPEYEAGEIGEIDGESRTPVEMSAAADAAEVESTDGVTPLDSVELVDHEFVFEDGYLGSTVQGVVENDGADRVQLAEVRVRIYNENGSQIGQYFDTTGDLSGGDSWSFLVILLKPPADIADYDIAVLGTPA</sequence>